<dbReference type="InterPro" id="IPR052195">
    <property type="entry name" value="Bact_Alkyl/Aryl-Sulfatase"/>
</dbReference>
<dbReference type="Gene3D" id="1.25.40.880">
    <property type="entry name" value="Alkyl sulfatase, dimerisation domain"/>
    <property type="match status" value="1"/>
</dbReference>
<name>A0ABT7A5N2_9ACTN</name>
<gene>
    <name evidence="2" type="ORF">NMN56_032745</name>
</gene>
<proteinExistence type="predicted"/>
<protein>
    <submittedName>
        <fullName evidence="2">Alkyl sulfatase dimerization domain-containing protein</fullName>
    </submittedName>
</protein>
<dbReference type="InterPro" id="IPR038536">
    <property type="entry name" value="Alkyl/aryl-sulf_dimr_sf"/>
</dbReference>
<dbReference type="Proteomes" id="UP001214441">
    <property type="component" value="Unassembled WGS sequence"/>
</dbReference>
<dbReference type="SMART" id="SM00849">
    <property type="entry name" value="Lactamase_B"/>
    <property type="match status" value="1"/>
</dbReference>
<sequence length="433" mass="47307">MTATSVPPTAPDRTRATMGALFDIWSEPASRAIEVAPRAWSVCAGIVNVGVIETDEGLVLIDAGLRQQGEELRALVRSVTSAPLHTVVFTHGHIDHALGLGPLLEETVEQTGSRPRVLAHRNVPARFERYLRTAGLNSSVNARQSGGPATWWPTGERDFVWPDTVYDDRMTLRVGGEEIHLRHAKGETDDATWAWMPGRKLLAVGDLWLGVCPNAGNPQKVQRYAEEWADAAEEMAATGAEAMIPGHGMPVTGAAAVRERWLDAAELIRHLVDHTLAALNAGRTHEQIVRSLELPEHLAAKPYLQPYHDRPEFVVRNLIRRYGGWWDGRAANLLPAATGDQARELVTLAGGAGTLVDRAYRLADTDLALACHLAEWAALGEPDNPTAHRCLSELFERRYAAEPSFQARGIFRDAITRSQAALDRLGAAENTAT</sequence>
<comment type="caution">
    <text evidence="2">The sequence shown here is derived from an EMBL/GenBank/DDBJ whole genome shotgun (WGS) entry which is preliminary data.</text>
</comment>
<keyword evidence="3" id="KW-1185">Reference proteome</keyword>
<reference evidence="2 3" key="1">
    <citation type="submission" date="2023-05" db="EMBL/GenBank/DDBJ databases">
        <title>Streptantibioticus silvisoli sp. nov., acidotolerant actinomycetes 1 from pine litter.</title>
        <authorList>
            <person name="Swiecimska M."/>
            <person name="Golinska P."/>
            <person name="Sangal V."/>
            <person name="Wachnowicz B."/>
            <person name="Goodfellow M."/>
        </authorList>
    </citation>
    <scope>NUCLEOTIDE SEQUENCE [LARGE SCALE GENOMIC DNA]</scope>
    <source>
        <strain evidence="2 3">DSM 42109</strain>
    </source>
</reference>
<dbReference type="InterPro" id="IPR029228">
    <property type="entry name" value="Alkyl_sulf_dimr"/>
</dbReference>
<dbReference type="Pfam" id="PF14863">
    <property type="entry name" value="Alkyl_sulf_dimr"/>
    <property type="match status" value="1"/>
</dbReference>
<dbReference type="Pfam" id="PF00753">
    <property type="entry name" value="Lactamase_B"/>
    <property type="match status" value="1"/>
</dbReference>
<dbReference type="InterPro" id="IPR001279">
    <property type="entry name" value="Metallo-B-lactamas"/>
</dbReference>
<evidence type="ECO:0000313" key="2">
    <source>
        <dbReference type="EMBL" id="MDJ1136634.1"/>
    </source>
</evidence>
<dbReference type="PANTHER" id="PTHR43223">
    <property type="entry name" value="ALKYL/ARYL-SULFATASE"/>
    <property type="match status" value="1"/>
</dbReference>
<dbReference type="Gene3D" id="3.60.15.10">
    <property type="entry name" value="Ribonuclease Z/Hydroxyacylglutathione hydrolase-like"/>
    <property type="match status" value="1"/>
</dbReference>
<organism evidence="2 3">
    <name type="scientific">Streptomyces iconiensis</name>
    <dbReference type="NCBI Taxonomy" id="1384038"/>
    <lineage>
        <taxon>Bacteria</taxon>
        <taxon>Bacillati</taxon>
        <taxon>Actinomycetota</taxon>
        <taxon>Actinomycetes</taxon>
        <taxon>Kitasatosporales</taxon>
        <taxon>Streptomycetaceae</taxon>
        <taxon>Streptomyces</taxon>
    </lineage>
</organism>
<dbReference type="SUPFAM" id="SSF56281">
    <property type="entry name" value="Metallo-hydrolase/oxidoreductase"/>
    <property type="match status" value="1"/>
</dbReference>
<accession>A0ABT7A5N2</accession>
<feature type="domain" description="Metallo-beta-lactamase" evidence="1">
    <location>
        <begin position="46"/>
        <end position="247"/>
    </location>
</feature>
<evidence type="ECO:0000259" key="1">
    <source>
        <dbReference type="SMART" id="SM00849"/>
    </source>
</evidence>
<dbReference type="PANTHER" id="PTHR43223:SF2">
    <property type="entry name" value="METALLO-BETA-LACTAMASE DOMAIN-CONTAINING PROTEIN"/>
    <property type="match status" value="1"/>
</dbReference>
<dbReference type="InterPro" id="IPR036866">
    <property type="entry name" value="RibonucZ/Hydroxyglut_hydro"/>
</dbReference>
<evidence type="ECO:0000313" key="3">
    <source>
        <dbReference type="Proteomes" id="UP001214441"/>
    </source>
</evidence>
<dbReference type="EMBL" id="JANCPR020000043">
    <property type="protein sequence ID" value="MDJ1136634.1"/>
    <property type="molecule type" value="Genomic_DNA"/>
</dbReference>
<dbReference type="RefSeq" id="WP_274043901.1">
    <property type="nucleotide sequence ID" value="NZ_JANCPR020000043.1"/>
</dbReference>